<accession>A0A834J2V4</accession>
<sequence length="74" mass="8127">MISSRGDCDGMHRDVERSGTHSTTPTLSMSPSTIRGISADKITEEFVEAAKFGNSAKERKGEASFDWFIDRSVT</sequence>
<protein>
    <submittedName>
        <fullName evidence="2">Uncharacterized protein</fullName>
    </submittedName>
</protein>
<dbReference type="AlphaFoldDB" id="A0A834J2V4"/>
<proteinExistence type="predicted"/>
<evidence type="ECO:0000313" key="2">
    <source>
        <dbReference type="EMBL" id="KAF7381066.1"/>
    </source>
</evidence>
<feature type="compositionally biased region" description="Basic and acidic residues" evidence="1">
    <location>
        <begin position="1"/>
        <end position="19"/>
    </location>
</feature>
<dbReference type="EMBL" id="JACSDZ010000022">
    <property type="protein sequence ID" value="KAF7381066.1"/>
    <property type="molecule type" value="Genomic_DNA"/>
</dbReference>
<organism evidence="2 3">
    <name type="scientific">Vespula germanica</name>
    <name type="common">German yellow jacket</name>
    <name type="synonym">Paravespula germanica</name>
    <dbReference type="NCBI Taxonomy" id="30212"/>
    <lineage>
        <taxon>Eukaryota</taxon>
        <taxon>Metazoa</taxon>
        <taxon>Ecdysozoa</taxon>
        <taxon>Arthropoda</taxon>
        <taxon>Hexapoda</taxon>
        <taxon>Insecta</taxon>
        <taxon>Pterygota</taxon>
        <taxon>Neoptera</taxon>
        <taxon>Endopterygota</taxon>
        <taxon>Hymenoptera</taxon>
        <taxon>Apocrita</taxon>
        <taxon>Aculeata</taxon>
        <taxon>Vespoidea</taxon>
        <taxon>Vespidae</taxon>
        <taxon>Vespinae</taxon>
        <taxon>Vespula</taxon>
    </lineage>
</organism>
<reference evidence="2" key="1">
    <citation type="journal article" date="2020" name="G3 (Bethesda)">
        <title>High-Quality Assemblies for Three Invasive Social Wasps from the &lt;i&gt;Vespula&lt;/i&gt; Genus.</title>
        <authorList>
            <person name="Harrop T.W.R."/>
            <person name="Guhlin J."/>
            <person name="McLaughlin G.M."/>
            <person name="Permina E."/>
            <person name="Stockwell P."/>
            <person name="Gilligan J."/>
            <person name="Le Lec M.F."/>
            <person name="Gruber M.A.M."/>
            <person name="Quinn O."/>
            <person name="Lovegrove M."/>
            <person name="Duncan E.J."/>
            <person name="Remnant E.J."/>
            <person name="Van Eeckhoven J."/>
            <person name="Graham B."/>
            <person name="Knapp R.A."/>
            <person name="Langford K.W."/>
            <person name="Kronenberg Z."/>
            <person name="Press M.O."/>
            <person name="Eacker S.M."/>
            <person name="Wilson-Rankin E.E."/>
            <person name="Purcell J."/>
            <person name="Lester P.J."/>
            <person name="Dearden P.K."/>
        </authorList>
    </citation>
    <scope>NUCLEOTIDE SEQUENCE</scope>
    <source>
        <strain evidence="2">Linc-1</strain>
    </source>
</reference>
<feature type="region of interest" description="Disordered" evidence="1">
    <location>
        <begin position="1"/>
        <end position="34"/>
    </location>
</feature>
<gene>
    <name evidence="2" type="ORF">HZH68_015941</name>
</gene>
<evidence type="ECO:0000256" key="1">
    <source>
        <dbReference type="SAM" id="MobiDB-lite"/>
    </source>
</evidence>
<feature type="compositionally biased region" description="Low complexity" evidence="1">
    <location>
        <begin position="20"/>
        <end position="33"/>
    </location>
</feature>
<keyword evidence="3" id="KW-1185">Reference proteome</keyword>
<comment type="caution">
    <text evidence="2">The sequence shown here is derived from an EMBL/GenBank/DDBJ whole genome shotgun (WGS) entry which is preliminary data.</text>
</comment>
<evidence type="ECO:0000313" key="3">
    <source>
        <dbReference type="Proteomes" id="UP000617340"/>
    </source>
</evidence>
<name>A0A834J2V4_VESGE</name>
<dbReference type="Proteomes" id="UP000617340">
    <property type="component" value="Unassembled WGS sequence"/>
</dbReference>